<dbReference type="RefSeq" id="WP_215787247.1">
    <property type="nucleotide sequence ID" value="NZ_JAHKKG010000004.1"/>
</dbReference>
<keyword evidence="2" id="KW-1185">Reference proteome</keyword>
<organism evidence="1 2">
    <name type="scientific">Paractinoplanes bogorensis</name>
    <dbReference type="NCBI Taxonomy" id="1610840"/>
    <lineage>
        <taxon>Bacteria</taxon>
        <taxon>Bacillati</taxon>
        <taxon>Actinomycetota</taxon>
        <taxon>Actinomycetes</taxon>
        <taxon>Micromonosporales</taxon>
        <taxon>Micromonosporaceae</taxon>
        <taxon>Paractinoplanes</taxon>
    </lineage>
</organism>
<comment type="caution">
    <text evidence="1">The sequence shown here is derived from an EMBL/GenBank/DDBJ whole genome shotgun (WGS) entry which is preliminary data.</text>
</comment>
<evidence type="ECO:0000313" key="2">
    <source>
        <dbReference type="Proteomes" id="UP001519654"/>
    </source>
</evidence>
<evidence type="ECO:0000313" key="1">
    <source>
        <dbReference type="EMBL" id="MBU2664541.1"/>
    </source>
</evidence>
<sequence length="320" mass="34782">MQELSAEAERFAQRLPTVEAQIESIGGLIERVRELPLVENPDRVFEKQTELLRTDVDACLGDIAGVCRDLGARDLREDDDASRFIARLDRAIGELERRGAPEISVLPAPDGSVDGRPGRRPVEELTVRRSRGVTYGVGNTVHVVHDCAVERPVVEIAELLRYNPSTNEETWNQPLDPVRAAGAEDMRTTITHSSGVVVGVGNHQRNVFQHRIGSCSVTLGPLASAPRVQHAIHLCHESGGTPETMRALRRAVRQAVDATDVSALVPDRLVAGLAAAQQDTPELRGRGPALTIRHGAGVCVGWDSVITSETRTRVGKPRVK</sequence>
<protein>
    <submittedName>
        <fullName evidence="1">Uncharacterized protein</fullName>
    </submittedName>
</protein>
<dbReference type="EMBL" id="JAHKKG010000004">
    <property type="protein sequence ID" value="MBU2664541.1"/>
    <property type="molecule type" value="Genomic_DNA"/>
</dbReference>
<proteinExistence type="predicted"/>
<gene>
    <name evidence="1" type="ORF">KOI35_13645</name>
</gene>
<name>A0ABS5YM66_9ACTN</name>
<accession>A0ABS5YM66</accession>
<dbReference type="Proteomes" id="UP001519654">
    <property type="component" value="Unassembled WGS sequence"/>
</dbReference>
<reference evidence="1 2" key="1">
    <citation type="submission" date="2021-06" db="EMBL/GenBank/DDBJ databases">
        <title>Actinoplanes lichenicola sp. nov., and Actinoplanes ovalisporus sp. nov., isolated from lichen in Thailand.</title>
        <authorList>
            <person name="Saeng-In P."/>
            <person name="Kanchanasin P."/>
            <person name="Yuki M."/>
            <person name="Kudo T."/>
            <person name="Ohkuma M."/>
            <person name="Phongsopitanun W."/>
            <person name="Tanasupawat S."/>
        </authorList>
    </citation>
    <scope>NUCLEOTIDE SEQUENCE [LARGE SCALE GENOMIC DNA]</scope>
    <source>
        <strain evidence="1 2">NBRC 110975</strain>
    </source>
</reference>